<keyword evidence="3" id="KW-0732">Signal</keyword>
<name>A0A923LAL5_9FIRM</name>
<comment type="caution">
    <text evidence="7">The sequence shown here is derived from an EMBL/GenBank/DDBJ whole genome shotgun (WGS) entry which is preliminary data.</text>
</comment>
<keyword evidence="8" id="KW-1185">Reference proteome</keyword>
<evidence type="ECO:0000256" key="5">
    <source>
        <dbReference type="SAM" id="Phobius"/>
    </source>
</evidence>
<accession>A0A923LAL5</accession>
<evidence type="ECO:0000313" key="7">
    <source>
        <dbReference type="EMBL" id="MBC5659046.1"/>
    </source>
</evidence>
<dbReference type="Proteomes" id="UP000649345">
    <property type="component" value="Unassembled WGS sequence"/>
</dbReference>
<feature type="compositionally biased region" description="Low complexity" evidence="4">
    <location>
        <begin position="1345"/>
        <end position="1358"/>
    </location>
</feature>
<dbReference type="EMBL" id="JACOOR010000002">
    <property type="protein sequence ID" value="MBC5659046.1"/>
    <property type="molecule type" value="Genomic_DNA"/>
</dbReference>
<feature type="domain" description="SpaA-like prealbumin fold" evidence="6">
    <location>
        <begin position="1094"/>
        <end position="1200"/>
    </location>
</feature>
<sequence length="1405" mass="155969">MNKHSRKGETGRLCVRLLAGILLSLLIWSENGYAAREETTYFTWQTEEEILKLAGEGIDLKEFFRYSVWDFLNPELLEGLVQAEHTLEDAWEAIKACREQGNPALEQLPSDLQRIAEAFAQNPEPLDLGDRKTAGFSGAMSSALGSIPALGSGSHGPILKIHLSGETAFCARFGAACRTGMLYTSVPLSDIGLDEGKARTVRALLAQYREAQQIYNGPANYIMTQAGIWLVQNGKWTGDGEEMAASIAPLFSKTPDCPSTAFAADYFRAIVEWMNHPDNREKIESTGLEAWAYGPNQYLVTATGEGGSLEELGAYGRVELVKKDQETGNVIADTAEFTILEWNGSAYEKSEVSMSREGDRYVSDDLFRTEKNQGKFCLEETSAPHSGTQTGYQGDYEAGKKKQHLFQIEEGMKGGIITLANEGGAFVNRRVTGRIVLKKLDVEADAYLQGEASHGSSSLDGAVYDLYAADPVIHPDGVTGVLYRAGERVASGTVKNGSCVFENLYLGSYEIRERQKGETQADGKKLSYAEGYLLDETVYPVNLPYEGEQTAEVQRQVVSRKEQVIKAKAVWEKVESAAGQGNISYLKGAGFTIYRIDRLGRKGQFEKKSDGTWKEESIREAYLVKGYTESQPKYDFSGEEEAIATLYLRDTALREDTAGYWGDAQRDIREGKLVALGGHAYRVAELFSDEDGRVITPYLPYGQYLVVETTVPKDHFMAPPFVLTFYQGRTERIQTVGVTENTPYGQNVRKSQEDPVRPWEAVYFSGVLDNEATEQLLRLYKKDTDTGKTVLLSDTRFRIARMNEETGEKTYLTHTSYYPDTVNREEFFTNKEGYLQLPELLPVGLYQIEETEGPEGFYNDIPGGYVQFRMTTDREYRSLTGTGEEGSTLEGDLGSRDVLLILEHYGNRETRGILTLRKEGEQLTGYEPAGLRQRLRGLLGLSEKKEFVYEKLPLAGAEYTVRAAEDIVTQDRQTDEAGKRILWFRKGETVAVLVTGEDGQIDEVRPVAAGYPDGHPILKTEHDGAEGTVKVTLPLGSYEVEETKAPWGYVRNPEIRTVTFTWEHQFQEFVYEGWSEENRRVKAVPEENSVRPGVGIWKTAMENGQPLEGVTFGLYTPDAIYGRDGGLLVEAGALLGTCVTGEDGKGIFAVDVPLRGGHYGEKEGQNSGVYEIRELETPEGVRKDDTPVQVEFRYRDDRTETVIVGGEKQNDTSELKVSKRDLTDGEELPGATLTIREDWSGRVVHVWTSDGTAREIRGLAVNSPGEKPEKTYTLTELAAPRGYQKAESIRFALQEEEDGSWNRVLVYDRNTDTYVPAADRTVILYDAPGESPEQPESPDAPDTPKSSSGSHGSSGKSHQPVEAAPTGDTAPVAFYLGLLAAGSLPVPAVWLYARLRYRRSRKPRS</sequence>
<evidence type="ECO:0000313" key="8">
    <source>
        <dbReference type="Proteomes" id="UP000649345"/>
    </source>
</evidence>
<gene>
    <name evidence="7" type="ORF">H8S44_04580</name>
</gene>
<feature type="domain" description="SpaA-like prealbumin fold" evidence="6">
    <location>
        <begin position="1214"/>
        <end position="1297"/>
    </location>
</feature>
<evidence type="ECO:0000256" key="4">
    <source>
        <dbReference type="SAM" id="MobiDB-lite"/>
    </source>
</evidence>
<reference evidence="7" key="1">
    <citation type="submission" date="2020-08" db="EMBL/GenBank/DDBJ databases">
        <title>Genome public.</title>
        <authorList>
            <person name="Liu C."/>
            <person name="Sun Q."/>
        </authorList>
    </citation>
    <scope>NUCLEOTIDE SEQUENCE</scope>
    <source>
        <strain evidence="7">NSJ-68</strain>
    </source>
</reference>
<dbReference type="PANTHER" id="PTHR36108:SF13">
    <property type="entry name" value="COLOSSIN-B-RELATED"/>
    <property type="match status" value="1"/>
</dbReference>
<dbReference type="Gene3D" id="2.60.40.10">
    <property type="entry name" value="Immunoglobulins"/>
    <property type="match status" value="6"/>
</dbReference>
<keyword evidence="5" id="KW-0812">Transmembrane</keyword>
<organism evidence="7 8">
    <name type="scientific">Anaerosacchariphilus hominis</name>
    <dbReference type="NCBI Taxonomy" id="2763017"/>
    <lineage>
        <taxon>Bacteria</taxon>
        <taxon>Bacillati</taxon>
        <taxon>Bacillota</taxon>
        <taxon>Clostridia</taxon>
        <taxon>Lachnospirales</taxon>
        <taxon>Lachnospiraceae</taxon>
        <taxon>Anaerosacchariphilus</taxon>
    </lineage>
</organism>
<feature type="domain" description="SpaA-like prealbumin fold" evidence="6">
    <location>
        <begin position="1014"/>
        <end position="1061"/>
    </location>
</feature>
<protein>
    <recommendedName>
        <fullName evidence="6">SpaA-like prealbumin fold domain-containing protein</fullName>
    </recommendedName>
</protein>
<evidence type="ECO:0000256" key="1">
    <source>
        <dbReference type="ARBA" id="ARBA00007257"/>
    </source>
</evidence>
<keyword evidence="2" id="KW-0964">Secreted</keyword>
<feature type="transmembrane region" description="Helical" evidence="5">
    <location>
        <begin position="1372"/>
        <end position="1393"/>
    </location>
</feature>
<evidence type="ECO:0000256" key="2">
    <source>
        <dbReference type="ARBA" id="ARBA00022525"/>
    </source>
</evidence>
<dbReference type="InterPro" id="IPR013783">
    <property type="entry name" value="Ig-like_fold"/>
</dbReference>
<evidence type="ECO:0000256" key="3">
    <source>
        <dbReference type="ARBA" id="ARBA00022729"/>
    </source>
</evidence>
<evidence type="ECO:0000259" key="6">
    <source>
        <dbReference type="Pfam" id="PF17802"/>
    </source>
</evidence>
<dbReference type="InterPro" id="IPR041033">
    <property type="entry name" value="SpaA_PFL_dom_1"/>
</dbReference>
<dbReference type="RefSeq" id="WP_186873078.1">
    <property type="nucleotide sequence ID" value="NZ_JACOOR010000002.1"/>
</dbReference>
<keyword evidence="5" id="KW-1133">Transmembrane helix</keyword>
<keyword evidence="5" id="KW-0472">Membrane</keyword>
<proteinExistence type="inferred from homology"/>
<dbReference type="PANTHER" id="PTHR36108">
    <property type="entry name" value="COLOSSIN-B-RELATED"/>
    <property type="match status" value="1"/>
</dbReference>
<feature type="region of interest" description="Disordered" evidence="4">
    <location>
        <begin position="1327"/>
        <end position="1367"/>
    </location>
</feature>
<comment type="similarity">
    <text evidence="1">Belongs to the serine-aspartate repeat-containing protein (SDr) family.</text>
</comment>
<dbReference type="Pfam" id="PF17802">
    <property type="entry name" value="SpaA"/>
    <property type="match status" value="3"/>
</dbReference>